<dbReference type="Pfam" id="PF18998">
    <property type="entry name" value="Flg_new_2"/>
    <property type="match status" value="9"/>
</dbReference>
<reference evidence="5" key="1">
    <citation type="submission" date="2011-04" db="EMBL/GenBank/DDBJ databases">
        <title>The complete genome of Porphyromonas asaccharolytica DSM 20707.</title>
        <authorList>
            <person name="Lucas S."/>
            <person name="Han J."/>
            <person name="Lapidus A."/>
            <person name="Bruce D."/>
            <person name="Goodwin L."/>
            <person name="Pitluck S."/>
            <person name="Peters L."/>
            <person name="Kyrpides N."/>
            <person name="Mavromatis K."/>
            <person name="Ivanova N."/>
            <person name="Ovchinnikova G."/>
            <person name="Pagani I."/>
            <person name="Lu M."/>
            <person name="Detter J.C."/>
            <person name="Tapia R."/>
            <person name="Han C."/>
            <person name="Land M."/>
            <person name="Hauser L."/>
            <person name="Markowitz V."/>
            <person name="Cheng J.-F."/>
            <person name="Hugenholtz P."/>
            <person name="Woyke T."/>
            <person name="Wu D."/>
            <person name="Gronow S."/>
            <person name="Wellnitz S."/>
            <person name="Brambilla E."/>
            <person name="Klenk H.-P."/>
            <person name="Eisen J.A."/>
        </authorList>
    </citation>
    <scope>NUCLEOTIDE SEQUENCE [LARGE SCALE GENOMIC DNA]</scope>
    <source>
        <strain evidence="5">ATCC 25260 / DSM 20707 / VPI 4198</strain>
    </source>
</reference>
<keyword evidence="1" id="KW-0732">Signal</keyword>
<dbReference type="Proteomes" id="UP000006545">
    <property type="component" value="Chromosome"/>
</dbReference>
<dbReference type="InterPro" id="IPR044060">
    <property type="entry name" value="Bacterial_rp_domain"/>
</dbReference>
<feature type="domain" description="Bacterial repeat" evidence="3">
    <location>
        <begin position="316"/>
        <end position="372"/>
    </location>
</feature>
<dbReference type="KEGG" id="pah:Poras_0379"/>
<accession>F4KMT2</accession>
<evidence type="ECO:0000256" key="1">
    <source>
        <dbReference type="SAM" id="SignalP"/>
    </source>
</evidence>
<evidence type="ECO:0000313" key="4">
    <source>
        <dbReference type="EMBL" id="AEE12333.1"/>
    </source>
</evidence>
<sequence>MKRLLPILLCFLAFAVPRVYGQKTYPVTFSAMEGGTIRATVVSPWETITSGQNVSAGLDVNFYAEANEGYQLDYWEVNGERNDLTDYTLPTENLQAPLNVVAHFKTAPADGYAVHFSVVGEGSIKASYLATSGWGNTDVKDGDMVPAGTRVSFEVSPKGDKDVGHWTINGKKDNDSYGKKEVVYTVIAETTLSVEVIDPVYDQLTYEATEGATLEAYFNWSPINSGDSVKRGSAVTFTPRFEDAYKLDHWEINGSLYPQSANGSSIEYKIMDKTHVKLFARMKDQLTINFSAEANGEVVGFKKESSSYNATFAEVASGEKLYEESQVILLAKPSEGYHLVGWTLAGDTIGKESPLIYKVKEGDNTIVAHFAAGADTETIPVHFSSSDGGKVTGKMSLYSPYYTQVPVKDGYPIAKGSSIDFTAVPDSLYMVKSWSVNGKSDEFYNGKKEFSHSFYSEDTLYVEFNQFTPRVVTFEASPAEGGRVDVKDSYWENVTSGGIVPDGSKISIYAYKEDGYAFDYWEIDGVRSTAYETSKIYDYVVTADVAFKAIFKKLAVLPVTFSATGAGSVTGKIGYWGDQINSGDSIQEDTSLRFTATADAGAKLLNWTINSVDTLAGQTDISYYVRPDKANTIVANFVSTTAPKAVVTFTYDGEGALACTDKLDNTPIASGDSIAIGNTLQFVATPSTGYSVSGWTINGEELFPGQTTIEYTVVEGTNDIKAHFKEGAATEGHLVTFFATPNEGGVVTATYFGEGYTLVPFNSGDRVKESSWLTFTAKANEGYELEKWIVDGEEQPLDDSTPNQYIHTIHADLTVEAVFKQNTPAPSKVTLTYGVATEGGKLSVLAYPATGDPYTVNSGDEVDYATNLFFQAEADPGYTVEKWTVNGKEDTFAGNDNMLSMAIQKNSDVQVYFKKADDTNDGYTVTFAADPFECGIVTATYAEGFSNVDIVSGNKVPEGKYVTFKAEAYAGYEFEKFTVNGLDAPVDFTNPEQYATELTGDLNVVAIFKGSTPVEEHTVTFAADPTEGGTVTATYYDNDKEEEVPFETGAKFTGDETYLTFTAKANDGYKIVSWIANDEDVTPSNPTVYEHQLKADLDLKVVFKKVYPLTLTATKGGSLAAKVGDKELKSGDNVTEGTKVTIEATPETGYELTALTAGSEDILATKSFEMKGATEVKATFTKLQKNYVVTLQSNEHGTISIQEKVDLKAVPEGTKLTVVAKGANDKCELTKLTANGKDILKDMTFTVTEDMTVVAEFVDHTGLEAATTATLSLYPNPAKEYAIVAGLAPEATVALYTLEGQLITRLRADRSGSLQIDLTALSDGTYLVVTESASQRLVIKH</sequence>
<gene>
    <name evidence="4" type="ordered locus">Poras_0379</name>
</gene>
<evidence type="ECO:0000259" key="2">
    <source>
        <dbReference type="Pfam" id="PF18962"/>
    </source>
</evidence>
<dbReference type="eggNOG" id="COG0737">
    <property type="taxonomic scope" value="Bacteria"/>
</dbReference>
<feature type="domain" description="Bacterial repeat" evidence="3">
    <location>
        <begin position="672"/>
        <end position="726"/>
    </location>
</feature>
<evidence type="ECO:0000259" key="3">
    <source>
        <dbReference type="Pfam" id="PF18998"/>
    </source>
</evidence>
<organism evidence="4 5">
    <name type="scientific">Porphyromonas asaccharolytica (strain ATCC 25260 / DSM 20707 / BCRC 10618 / CCUG 7834 / JCM 6326 / LMG 13178 / VPI 4198 / B440)</name>
    <name type="common">Bacteroides asaccharolyticus</name>
    <dbReference type="NCBI Taxonomy" id="879243"/>
    <lineage>
        <taxon>Bacteria</taxon>
        <taxon>Pseudomonadati</taxon>
        <taxon>Bacteroidota</taxon>
        <taxon>Bacteroidia</taxon>
        <taxon>Bacteroidales</taxon>
        <taxon>Porphyromonadaceae</taxon>
        <taxon>Porphyromonas</taxon>
    </lineage>
</organism>
<dbReference type="NCBIfam" id="TIGR04183">
    <property type="entry name" value="Por_Secre_tail"/>
    <property type="match status" value="1"/>
</dbReference>
<feature type="domain" description="Bacterial repeat" evidence="3">
    <location>
        <begin position="494"/>
        <end position="553"/>
    </location>
</feature>
<dbReference type="InterPro" id="IPR026444">
    <property type="entry name" value="Secre_tail"/>
</dbReference>
<dbReference type="Pfam" id="PF18962">
    <property type="entry name" value="Por_Secre_tail"/>
    <property type="match status" value="1"/>
</dbReference>
<feature type="domain" description="Secretion system C-terminal sorting" evidence="2">
    <location>
        <begin position="1273"/>
        <end position="1337"/>
    </location>
</feature>
<feature type="domain" description="Bacterial repeat" evidence="3">
    <location>
        <begin position="558"/>
        <end position="639"/>
    </location>
</feature>
<evidence type="ECO:0000313" key="5">
    <source>
        <dbReference type="Proteomes" id="UP000006545"/>
    </source>
</evidence>
<dbReference type="HOGENOM" id="CLU_255321_0_0_10"/>
<feature type="signal peptide" evidence="1">
    <location>
        <begin position="1"/>
        <end position="21"/>
    </location>
</feature>
<feature type="domain" description="Bacterial repeat" evidence="3">
    <location>
        <begin position="763"/>
        <end position="822"/>
    </location>
</feature>
<feature type="domain" description="Bacterial repeat" evidence="3">
    <location>
        <begin position="951"/>
        <end position="1009"/>
    </location>
</feature>
<feature type="domain" description="Bacterial repeat" evidence="3">
    <location>
        <begin position="1107"/>
        <end position="1182"/>
    </location>
</feature>
<name>F4KMT2_PORAD</name>
<feature type="domain" description="Bacterial repeat" evidence="3">
    <location>
        <begin position="1187"/>
        <end position="1258"/>
    </location>
</feature>
<proteinExistence type="predicted"/>
<dbReference type="EMBL" id="CP002689">
    <property type="protein sequence ID" value="AEE12333.1"/>
    <property type="molecule type" value="Genomic_DNA"/>
</dbReference>
<feature type="domain" description="Bacterial repeat" evidence="3">
    <location>
        <begin position="25"/>
        <end position="106"/>
    </location>
</feature>
<dbReference type="RefSeq" id="WP_013759956.1">
    <property type="nucleotide sequence ID" value="NC_015501.1"/>
</dbReference>
<feature type="chain" id="PRO_5003309952" evidence="1">
    <location>
        <begin position="22"/>
        <end position="1341"/>
    </location>
</feature>
<keyword evidence="5" id="KW-1185">Reference proteome</keyword>
<protein>
    <submittedName>
        <fullName evidence="4">Uncharacterized protein</fullName>
    </submittedName>
</protein>
<dbReference type="STRING" id="879243.Poras_0379"/>